<name>A0ABD3SD40_9STRA</name>
<organism evidence="2 3">
    <name type="scientific">Cyclostephanos tholiformis</name>
    <dbReference type="NCBI Taxonomy" id="382380"/>
    <lineage>
        <taxon>Eukaryota</taxon>
        <taxon>Sar</taxon>
        <taxon>Stramenopiles</taxon>
        <taxon>Ochrophyta</taxon>
        <taxon>Bacillariophyta</taxon>
        <taxon>Coscinodiscophyceae</taxon>
        <taxon>Thalassiosirophycidae</taxon>
        <taxon>Stephanodiscales</taxon>
        <taxon>Stephanodiscaceae</taxon>
        <taxon>Cyclostephanos</taxon>
    </lineage>
</organism>
<feature type="region of interest" description="Disordered" evidence="1">
    <location>
        <begin position="555"/>
        <end position="580"/>
    </location>
</feature>
<evidence type="ECO:0000256" key="1">
    <source>
        <dbReference type="SAM" id="MobiDB-lite"/>
    </source>
</evidence>
<accession>A0ABD3SD40</accession>
<feature type="compositionally biased region" description="Polar residues" evidence="1">
    <location>
        <begin position="565"/>
        <end position="577"/>
    </location>
</feature>
<feature type="region of interest" description="Disordered" evidence="1">
    <location>
        <begin position="126"/>
        <end position="179"/>
    </location>
</feature>
<keyword evidence="3" id="KW-1185">Reference proteome</keyword>
<feature type="compositionally biased region" description="Polar residues" evidence="1">
    <location>
        <begin position="515"/>
        <end position="527"/>
    </location>
</feature>
<sequence length="912" mass="98773">MSYLLSPISIEDGIVSQCDLVDMLLYSCRLRGPCSDDDENDRHRDGLSFETLDIDLQLNFIEVICPPMNGKFDCVVDLYEMWLDIGIFGFAANYDDHALNDTVRETCLMTYPHAIEMGLAWPEAPMAEPSPIPSHSSPPTRAPSSEAPSHRSDPPSATARPTIPTLIVPLAPSTSSTSGGERGIVIGTSSALAVLLAASCVLLYAQYRRTARCPGYPNTIKDSPLGGRGPDRLVDEVREPWRKYHHHASTSLSMMSYIMGHNHCSSGSSSSSFRDYRFVAVFDPEGAPIPQFNPNTAAAVIIGSVTIGCADNSSFGSGPFADVGSSSIMSRSFFSLGGTMSRRRGSGTPVSEGGISSRDDVSSLSSRRSPKRANPNRYRSMNQRGGEGSTWLVDRRKRIGKRDPIGPSSMSSLSETSHYTVPVSHRRLRTIEGRVDDGDRQVSFGDWVAISNITEFRHRGSFTDAAAMLSQRKVFFNTLCPESVPSSKGLSLPDIHRVARVVSSDAGASSLSESYFQDAQQPTSPWQQAAAKTPIESVSNNHAFIPWRKEGFSPSLQLSDDRQSNETATSTTGSNSPDARKRLEFFRPAKAVFAKYTKRTNAKDWFSFKKRQYRYLRREHCIEDDSEVLSMNSYSSHINLLSLTAASRADLPNLVLGTFAAAAMPIGKQHLVSSQPIVAPFENNDEPGESLASLANDDTKNISSRSEPVMLHISSLDVGISHKGTDSESFSAYSRSDFESSAPSSSGPSSSGPSSSVPSSSMPSKIGEGWSDSSCNHSSLTSHSSPCIFEIATSPLVSFVDSQNETTAFTEVVEDFVEPTADDTLKTASHQLSLSEPSFTSSISQDIQNETNIVSRSGSDSDDAMYNLDEENSGFLPVNPGLDQLLKSSRSGIAGGEAESVLLEGGFHLVDE</sequence>
<feature type="compositionally biased region" description="Low complexity" evidence="1">
    <location>
        <begin position="739"/>
        <end position="764"/>
    </location>
</feature>
<evidence type="ECO:0000313" key="3">
    <source>
        <dbReference type="Proteomes" id="UP001530377"/>
    </source>
</evidence>
<reference evidence="2 3" key="1">
    <citation type="submission" date="2024-10" db="EMBL/GenBank/DDBJ databases">
        <title>Updated reference genomes for cyclostephanoid diatoms.</title>
        <authorList>
            <person name="Roberts W.R."/>
            <person name="Alverson A.J."/>
        </authorList>
    </citation>
    <scope>NUCLEOTIDE SEQUENCE [LARGE SCALE GENOMIC DNA]</scope>
    <source>
        <strain evidence="2 3">AJA228-03</strain>
    </source>
</reference>
<dbReference type="Proteomes" id="UP001530377">
    <property type="component" value="Unassembled WGS sequence"/>
</dbReference>
<feature type="region of interest" description="Disordered" evidence="1">
    <location>
        <begin position="731"/>
        <end position="776"/>
    </location>
</feature>
<dbReference type="AlphaFoldDB" id="A0ABD3SD40"/>
<feature type="region of interest" description="Disordered" evidence="1">
    <location>
        <begin position="338"/>
        <end position="389"/>
    </location>
</feature>
<protein>
    <submittedName>
        <fullName evidence="2">Uncharacterized protein</fullName>
    </submittedName>
</protein>
<dbReference type="EMBL" id="JALLPB020000065">
    <property type="protein sequence ID" value="KAL3822455.1"/>
    <property type="molecule type" value="Genomic_DNA"/>
</dbReference>
<feature type="region of interest" description="Disordered" evidence="1">
    <location>
        <begin position="513"/>
        <end position="532"/>
    </location>
</feature>
<comment type="caution">
    <text evidence="2">The sequence shown here is derived from an EMBL/GenBank/DDBJ whole genome shotgun (WGS) entry which is preliminary data.</text>
</comment>
<proteinExistence type="predicted"/>
<evidence type="ECO:0000313" key="2">
    <source>
        <dbReference type="EMBL" id="KAL3822455.1"/>
    </source>
</evidence>
<gene>
    <name evidence="2" type="ORF">ACHAXA_006883</name>
</gene>